<feature type="compositionally biased region" description="Basic residues" evidence="1">
    <location>
        <begin position="19"/>
        <end position="30"/>
    </location>
</feature>
<name>A0A317T3N2_9CHLB</name>
<feature type="region of interest" description="Disordered" evidence="1">
    <location>
        <begin position="1"/>
        <end position="78"/>
    </location>
</feature>
<dbReference type="EMBL" id="PDNZ01000009">
    <property type="protein sequence ID" value="PWW81215.1"/>
    <property type="molecule type" value="Genomic_DNA"/>
</dbReference>
<keyword evidence="3" id="KW-1185">Reference proteome</keyword>
<evidence type="ECO:0000313" key="3">
    <source>
        <dbReference type="Proteomes" id="UP000246278"/>
    </source>
</evidence>
<organism evidence="2 3">
    <name type="scientific">Prosthecochloris marina</name>
    <dbReference type="NCBI Taxonomy" id="2017681"/>
    <lineage>
        <taxon>Bacteria</taxon>
        <taxon>Pseudomonadati</taxon>
        <taxon>Chlorobiota</taxon>
        <taxon>Chlorobiia</taxon>
        <taxon>Chlorobiales</taxon>
        <taxon>Chlorobiaceae</taxon>
        <taxon>Prosthecochloris</taxon>
    </lineage>
</organism>
<evidence type="ECO:0000313" key="2">
    <source>
        <dbReference type="EMBL" id="PWW81215.1"/>
    </source>
</evidence>
<sequence length="78" mass="8573">MKGDDAQRSVGRGGNGKHLIAKNKKYKSNTKGKNSDGRFREKKAKVTDSASAAKWRKKRRKKDAPKNPGATLIIMSSS</sequence>
<dbReference type="Proteomes" id="UP000246278">
    <property type="component" value="Unassembled WGS sequence"/>
</dbReference>
<comment type="caution">
    <text evidence="2">The sequence shown here is derived from an EMBL/GenBank/DDBJ whole genome shotgun (WGS) entry which is preliminary data.</text>
</comment>
<proteinExistence type="predicted"/>
<accession>A0A317T3N2</accession>
<feature type="compositionally biased region" description="Basic residues" evidence="1">
    <location>
        <begin position="54"/>
        <end position="63"/>
    </location>
</feature>
<dbReference type="RefSeq" id="WP_110024198.1">
    <property type="nucleotide sequence ID" value="NZ_PDNZ01000009.1"/>
</dbReference>
<dbReference type="AlphaFoldDB" id="A0A317T3N2"/>
<protein>
    <submittedName>
        <fullName evidence="2">Uncharacterized protein</fullName>
    </submittedName>
</protein>
<gene>
    <name evidence="2" type="ORF">CR164_11795</name>
</gene>
<evidence type="ECO:0000256" key="1">
    <source>
        <dbReference type="SAM" id="MobiDB-lite"/>
    </source>
</evidence>
<reference evidence="3" key="1">
    <citation type="submission" date="2017-10" db="EMBL/GenBank/DDBJ databases">
        <authorList>
            <person name="Gaisin V.A."/>
            <person name="Rysina M.S."/>
            <person name="Grouzdev D.S."/>
        </authorList>
    </citation>
    <scope>NUCLEOTIDE SEQUENCE [LARGE SCALE GENOMIC DNA]</scope>
    <source>
        <strain evidence="3">V1</strain>
    </source>
</reference>